<evidence type="ECO:0000313" key="2">
    <source>
        <dbReference type="Proteomes" id="UP000027361"/>
    </source>
</evidence>
<sequence>MRMCISLAPSISSPGSSQTLCPMPSMCARRRVFKTLLNQAKVVVMWMQPRASASMHRSRSTLVPPVAGKGLYIVTAYRFLACHMCAKLTRIPRVAGLCKFSAMRCNDAADQSIV</sequence>
<dbReference type="HOGENOM" id="CLU_2122775_0_0_1"/>
<dbReference type="Proteomes" id="UP000027361">
    <property type="component" value="Unassembled WGS sequence"/>
</dbReference>
<dbReference type="RefSeq" id="XP_013240335.1">
    <property type="nucleotide sequence ID" value="XM_013384881.1"/>
</dbReference>
<reference evidence="1 2" key="1">
    <citation type="submission" date="2014-05" db="EMBL/GenBank/DDBJ databases">
        <title>Draft genome sequence of a rare smut relative, Tilletiaria anomala UBC 951.</title>
        <authorList>
            <consortium name="DOE Joint Genome Institute"/>
            <person name="Toome M."/>
            <person name="Kuo A."/>
            <person name="Henrissat B."/>
            <person name="Lipzen A."/>
            <person name="Tritt A."/>
            <person name="Yoshinaga Y."/>
            <person name="Zane M."/>
            <person name="Barry K."/>
            <person name="Grigoriev I.V."/>
            <person name="Spatafora J.W."/>
            <person name="Aimea M.C."/>
        </authorList>
    </citation>
    <scope>NUCLEOTIDE SEQUENCE [LARGE SCALE GENOMIC DNA]</scope>
    <source>
        <strain evidence="1 2">UBC 951</strain>
    </source>
</reference>
<protein>
    <submittedName>
        <fullName evidence="1">Uncharacterized protein</fullName>
    </submittedName>
</protein>
<organism evidence="1 2">
    <name type="scientific">Tilletiaria anomala (strain ATCC 24038 / CBS 436.72 / UBC 951)</name>
    <dbReference type="NCBI Taxonomy" id="1037660"/>
    <lineage>
        <taxon>Eukaryota</taxon>
        <taxon>Fungi</taxon>
        <taxon>Dikarya</taxon>
        <taxon>Basidiomycota</taxon>
        <taxon>Ustilaginomycotina</taxon>
        <taxon>Exobasidiomycetes</taxon>
        <taxon>Georgefischeriales</taxon>
        <taxon>Tilletiariaceae</taxon>
        <taxon>Tilletiaria</taxon>
    </lineage>
</organism>
<evidence type="ECO:0000313" key="1">
    <source>
        <dbReference type="EMBL" id="KDN37270.1"/>
    </source>
</evidence>
<dbReference type="GeneID" id="25267457"/>
<keyword evidence="2" id="KW-1185">Reference proteome</keyword>
<comment type="caution">
    <text evidence="1">The sequence shown here is derived from an EMBL/GenBank/DDBJ whole genome shotgun (WGS) entry which is preliminary data.</text>
</comment>
<accession>A0A066VFA8</accession>
<dbReference type="InParanoid" id="A0A066VFA8"/>
<dbReference type="AlphaFoldDB" id="A0A066VFA8"/>
<dbReference type="EMBL" id="JMSN01000142">
    <property type="protein sequence ID" value="KDN37270.1"/>
    <property type="molecule type" value="Genomic_DNA"/>
</dbReference>
<gene>
    <name evidence="1" type="ORF">K437DRAFT_41872</name>
</gene>
<proteinExistence type="predicted"/>
<name>A0A066VFA8_TILAU</name>